<dbReference type="Pfam" id="PF21510">
    <property type="entry name" value="PirA-like"/>
    <property type="match status" value="1"/>
</dbReference>
<dbReference type="Proteomes" id="UP000266744">
    <property type="component" value="Chromosome"/>
</dbReference>
<gene>
    <name evidence="1" type="ORF">PL78_09590</name>
</gene>
<organism evidence="1 2">
    <name type="scientific">Yersinia entomophaga</name>
    <dbReference type="NCBI Taxonomy" id="935293"/>
    <lineage>
        <taxon>Bacteria</taxon>
        <taxon>Pseudomonadati</taxon>
        <taxon>Pseudomonadota</taxon>
        <taxon>Gammaproteobacteria</taxon>
        <taxon>Enterobacterales</taxon>
        <taxon>Yersiniaceae</taxon>
        <taxon>Yersinia</taxon>
    </lineage>
</organism>
<accession>A0ABM6BKF3</accession>
<protein>
    <recommendedName>
        <fullName evidence="3">JHE-like toxin PirA</fullName>
    </recommendedName>
</protein>
<proteinExistence type="predicted"/>
<reference evidence="1 2" key="1">
    <citation type="journal article" date="2016" name="Toxins">
        <title>The Draft Genome Sequence of the Yersinia entomophaga Entomopathogenic Type Strain MH96T.</title>
        <authorList>
            <person name="Hurst M.R."/>
            <person name="Beattie A."/>
            <person name="Altermann E."/>
            <person name="Moraga R.M."/>
            <person name="Harper L.A."/>
            <person name="Calder J."/>
            <person name="Laugraud A."/>
        </authorList>
    </citation>
    <scope>NUCLEOTIDE SEQUENCE [LARGE SCALE GENOMIC DNA]</scope>
    <source>
        <strain evidence="1 2">MH96</strain>
    </source>
</reference>
<keyword evidence="2" id="KW-1185">Reference proteome</keyword>
<evidence type="ECO:0008006" key="3">
    <source>
        <dbReference type="Google" id="ProtNLM"/>
    </source>
</evidence>
<dbReference type="EMBL" id="CP010029">
    <property type="protein sequence ID" value="ANI30071.1"/>
    <property type="molecule type" value="Genomic_DNA"/>
</dbReference>
<dbReference type="InterPro" id="IPR048982">
    <property type="entry name" value="PirA-like"/>
</dbReference>
<dbReference type="RefSeq" id="WP_064515076.1">
    <property type="nucleotide sequence ID" value="NZ_CBCSBH010000084.1"/>
</dbReference>
<sequence>MNKVTITINTESNTVEVEKPTEIYKAQAAALISAPLRARVAAEVAPNSSTEVFYQSTPIIPESRRNIMITNDGAANLITAEYYWSHSFTSQWFLYTSIEVSVGESKLLQSPSNSLYYSKVVLVNKTSRKAYVTAEEK</sequence>
<evidence type="ECO:0000313" key="1">
    <source>
        <dbReference type="EMBL" id="ANI30071.1"/>
    </source>
</evidence>
<evidence type="ECO:0000313" key="2">
    <source>
        <dbReference type="Proteomes" id="UP000266744"/>
    </source>
</evidence>
<name>A0ABM6BKF3_YERET</name>